<reference evidence="1 2" key="1">
    <citation type="submission" date="2024-04" db="EMBL/GenBank/DDBJ databases">
        <authorList>
            <person name="Rising A."/>
            <person name="Reimegard J."/>
            <person name="Sonavane S."/>
            <person name="Akerstrom W."/>
            <person name="Nylinder S."/>
            <person name="Hedman E."/>
            <person name="Kallberg Y."/>
        </authorList>
    </citation>
    <scope>NUCLEOTIDE SEQUENCE [LARGE SCALE GENOMIC DNA]</scope>
</reference>
<keyword evidence="2" id="KW-1185">Reference proteome</keyword>
<dbReference type="Proteomes" id="UP001497382">
    <property type="component" value="Unassembled WGS sequence"/>
</dbReference>
<evidence type="ECO:0000313" key="1">
    <source>
        <dbReference type="EMBL" id="CAL1278819.1"/>
    </source>
</evidence>
<proteinExistence type="predicted"/>
<name>A0AAV2A612_9ARAC</name>
<evidence type="ECO:0008006" key="3">
    <source>
        <dbReference type="Google" id="ProtNLM"/>
    </source>
</evidence>
<comment type="caution">
    <text evidence="1">The sequence shown here is derived from an EMBL/GenBank/DDBJ whole genome shotgun (WGS) entry which is preliminary data.</text>
</comment>
<accession>A0AAV2A612</accession>
<gene>
    <name evidence="1" type="ORF">LARSCL_LOCUS10015</name>
</gene>
<feature type="non-terminal residue" evidence="1">
    <location>
        <position position="1"/>
    </location>
</feature>
<dbReference type="AlphaFoldDB" id="A0AAV2A612"/>
<dbReference type="EMBL" id="CAXIEN010000117">
    <property type="protein sequence ID" value="CAL1278819.1"/>
    <property type="molecule type" value="Genomic_DNA"/>
</dbReference>
<sequence length="151" mass="17322">WNKYENDQLQLRYLSCFTCDTYKKCPHFSSEPSLVKLSPFLKKIKVCKNSQTSTPDLKSGPIIVGTWVAVVYDGNWFPGLIEEINDDNFKINFMLRNGSRFYWPNIPDVQEVPKGGILCLIKSPPCPISSRYFTIDNLSDINLKMENISCT</sequence>
<evidence type="ECO:0000313" key="2">
    <source>
        <dbReference type="Proteomes" id="UP001497382"/>
    </source>
</evidence>
<organism evidence="1 2">
    <name type="scientific">Larinioides sclopetarius</name>
    <dbReference type="NCBI Taxonomy" id="280406"/>
    <lineage>
        <taxon>Eukaryota</taxon>
        <taxon>Metazoa</taxon>
        <taxon>Ecdysozoa</taxon>
        <taxon>Arthropoda</taxon>
        <taxon>Chelicerata</taxon>
        <taxon>Arachnida</taxon>
        <taxon>Araneae</taxon>
        <taxon>Araneomorphae</taxon>
        <taxon>Entelegynae</taxon>
        <taxon>Araneoidea</taxon>
        <taxon>Araneidae</taxon>
        <taxon>Larinioides</taxon>
    </lineage>
</organism>
<protein>
    <recommendedName>
        <fullName evidence="3">Tudor domain-containing protein</fullName>
    </recommendedName>
</protein>